<feature type="compositionally biased region" description="Polar residues" evidence="1">
    <location>
        <begin position="30"/>
        <end position="41"/>
    </location>
</feature>
<feature type="region of interest" description="Disordered" evidence="1">
    <location>
        <begin position="30"/>
        <end position="57"/>
    </location>
</feature>
<accession>A0AAD4TBV1</accession>
<name>A0AAD4TBV1_9MAGN</name>
<proteinExistence type="predicted"/>
<organism evidence="2 3">
    <name type="scientific">Papaver atlanticum</name>
    <dbReference type="NCBI Taxonomy" id="357466"/>
    <lineage>
        <taxon>Eukaryota</taxon>
        <taxon>Viridiplantae</taxon>
        <taxon>Streptophyta</taxon>
        <taxon>Embryophyta</taxon>
        <taxon>Tracheophyta</taxon>
        <taxon>Spermatophyta</taxon>
        <taxon>Magnoliopsida</taxon>
        <taxon>Ranunculales</taxon>
        <taxon>Papaveraceae</taxon>
        <taxon>Papaveroideae</taxon>
        <taxon>Papaver</taxon>
    </lineage>
</organism>
<evidence type="ECO:0000313" key="2">
    <source>
        <dbReference type="EMBL" id="KAI3953938.1"/>
    </source>
</evidence>
<reference evidence="2" key="1">
    <citation type="submission" date="2022-04" db="EMBL/GenBank/DDBJ databases">
        <title>A functionally conserved STORR gene fusion in Papaver species that diverged 16.8 million years ago.</title>
        <authorList>
            <person name="Catania T."/>
        </authorList>
    </citation>
    <scope>NUCLEOTIDE SEQUENCE</scope>
    <source>
        <strain evidence="2">S-188037</strain>
    </source>
</reference>
<comment type="caution">
    <text evidence="2">The sequence shown here is derived from an EMBL/GenBank/DDBJ whole genome shotgun (WGS) entry which is preliminary data.</text>
</comment>
<dbReference type="Proteomes" id="UP001202328">
    <property type="component" value="Unassembled WGS sequence"/>
</dbReference>
<gene>
    <name evidence="2" type="ORF">MKW98_017762</name>
</gene>
<evidence type="ECO:0000256" key="1">
    <source>
        <dbReference type="SAM" id="MobiDB-lite"/>
    </source>
</evidence>
<dbReference type="AlphaFoldDB" id="A0AAD4TBV1"/>
<protein>
    <submittedName>
        <fullName evidence="2">Uncharacterized protein</fullName>
    </submittedName>
</protein>
<keyword evidence="3" id="KW-1185">Reference proteome</keyword>
<dbReference type="EMBL" id="JAJJMB010002020">
    <property type="protein sequence ID" value="KAI3953938.1"/>
    <property type="molecule type" value="Genomic_DNA"/>
</dbReference>
<sequence>MRIRASRFHSVLKISIDTTAMFLKESNLQGSSFRSGSTSGAHSRIPANRQTKEMKFQPSFFFRHNGRKYGSEPQGFKAC</sequence>
<evidence type="ECO:0000313" key="3">
    <source>
        <dbReference type="Proteomes" id="UP001202328"/>
    </source>
</evidence>